<feature type="domain" description="Ribosomal protein eL8/eL30/eS12/Gadd45" evidence="1">
    <location>
        <begin position="5"/>
        <end position="57"/>
    </location>
</feature>
<name>S0KQ82_9ENTE</name>
<reference evidence="2 3" key="1">
    <citation type="submission" date="2013-03" db="EMBL/GenBank/DDBJ databases">
        <title>The Genome Sequence of Enterococcus sulfureus ATCC_49903 (PacBio/Illumina hybrid assembly).</title>
        <authorList>
            <consortium name="The Broad Institute Genomics Platform"/>
            <consortium name="The Broad Institute Genome Sequencing Center for Infectious Disease"/>
            <person name="Earl A."/>
            <person name="Russ C."/>
            <person name="Gilmore M."/>
            <person name="Surin D."/>
            <person name="Walker B."/>
            <person name="Young S."/>
            <person name="Zeng Q."/>
            <person name="Gargeya S."/>
            <person name="Fitzgerald M."/>
            <person name="Haas B."/>
            <person name="Abouelleil A."/>
            <person name="Allen A.W."/>
            <person name="Alvarado L."/>
            <person name="Arachchi H.M."/>
            <person name="Berlin A.M."/>
            <person name="Chapman S.B."/>
            <person name="Gainer-Dewar J."/>
            <person name="Goldberg J."/>
            <person name="Griggs A."/>
            <person name="Gujja S."/>
            <person name="Hansen M."/>
            <person name="Howarth C."/>
            <person name="Imamovic A."/>
            <person name="Ireland A."/>
            <person name="Larimer J."/>
            <person name="McCowan C."/>
            <person name="Murphy C."/>
            <person name="Pearson M."/>
            <person name="Poon T.W."/>
            <person name="Priest M."/>
            <person name="Roberts A."/>
            <person name="Saif S."/>
            <person name="Shea T."/>
            <person name="Sisk P."/>
            <person name="Sykes S."/>
            <person name="Wortman J."/>
            <person name="Nusbaum C."/>
            <person name="Birren B."/>
        </authorList>
    </citation>
    <scope>NUCLEOTIDE SEQUENCE [LARGE SCALE GENOMIC DNA]</scope>
    <source>
        <strain evidence="2 3">ATCC 49903</strain>
    </source>
</reference>
<dbReference type="Gene3D" id="3.30.1330.30">
    <property type="match status" value="1"/>
</dbReference>
<dbReference type="OrthoDB" id="9794863at2"/>
<dbReference type="PATRIC" id="fig|1140003.3.peg.1156"/>
<evidence type="ECO:0000313" key="3">
    <source>
        <dbReference type="Proteomes" id="UP000015961"/>
    </source>
</evidence>
<evidence type="ECO:0000313" key="2">
    <source>
        <dbReference type="EMBL" id="EOT83756.1"/>
    </source>
</evidence>
<keyword evidence="2" id="KW-0687">Ribonucleoprotein</keyword>
<dbReference type="NCBIfam" id="NF005585">
    <property type="entry name" value="PRK07283.1"/>
    <property type="match status" value="1"/>
</dbReference>
<dbReference type="eggNOG" id="COG1358">
    <property type="taxonomic scope" value="Bacteria"/>
</dbReference>
<dbReference type="Pfam" id="PF01248">
    <property type="entry name" value="Ribosomal_L7Ae"/>
    <property type="match status" value="1"/>
</dbReference>
<dbReference type="GO" id="GO:0005840">
    <property type="term" value="C:ribosome"/>
    <property type="evidence" value="ECO:0007669"/>
    <property type="project" value="UniProtKB-KW"/>
</dbReference>
<keyword evidence="2" id="KW-0689">Ribosomal protein</keyword>
<dbReference type="InterPro" id="IPR029064">
    <property type="entry name" value="Ribosomal_eL30-like_sf"/>
</dbReference>
<dbReference type="EMBL" id="ASWO01000005">
    <property type="protein sequence ID" value="EOT83756.1"/>
    <property type="molecule type" value="Genomic_DNA"/>
</dbReference>
<dbReference type="Proteomes" id="UP000015961">
    <property type="component" value="Unassembled WGS sequence"/>
</dbReference>
<evidence type="ECO:0000259" key="1">
    <source>
        <dbReference type="Pfam" id="PF01248"/>
    </source>
</evidence>
<proteinExistence type="predicted"/>
<keyword evidence="3" id="KW-1185">Reference proteome</keyword>
<sequence>MNKQKAKNMLGLAMRAGKIISGEELVLRDIRQQKVPLVFVASDASQNTQKKIKDKGKFYHATVLDSFTADEIIQSIGKPRMVVGVVDHGFARRIKELLSEEL</sequence>
<gene>
    <name evidence="2" type="ORF">I573_01481</name>
</gene>
<protein>
    <submittedName>
        <fullName evidence="2">50S ribosomal protein L7A</fullName>
    </submittedName>
</protein>
<dbReference type="SUPFAM" id="SSF55315">
    <property type="entry name" value="L30e-like"/>
    <property type="match status" value="1"/>
</dbReference>
<dbReference type="AlphaFoldDB" id="S0KQ82"/>
<dbReference type="STRING" id="1140003.OMY_01199"/>
<comment type="caution">
    <text evidence="2">The sequence shown here is derived from an EMBL/GenBank/DDBJ whole genome shotgun (WGS) entry which is preliminary data.</text>
</comment>
<accession>S0KQ82</accession>
<dbReference type="InterPro" id="IPR004038">
    <property type="entry name" value="Ribosomal_eL8/eL30/eS12/Gad45"/>
</dbReference>
<dbReference type="RefSeq" id="WP_016185651.1">
    <property type="nucleotide sequence ID" value="NZ_ASWO01000005.1"/>
</dbReference>
<organism evidence="2 3">
    <name type="scientific">Enterococcus sulfureus ATCC 49903</name>
    <dbReference type="NCBI Taxonomy" id="1140003"/>
    <lineage>
        <taxon>Bacteria</taxon>
        <taxon>Bacillati</taxon>
        <taxon>Bacillota</taxon>
        <taxon>Bacilli</taxon>
        <taxon>Lactobacillales</taxon>
        <taxon>Enterococcaceae</taxon>
        <taxon>Enterococcus</taxon>
    </lineage>
</organism>